<accession>A0A6P5EIH3</accession>
<feature type="domain" description="DEUBAD" evidence="4">
    <location>
        <begin position="68"/>
        <end position="181"/>
    </location>
</feature>
<keyword evidence="5" id="KW-1185">Reference proteome</keyword>
<evidence type="ECO:0000313" key="5">
    <source>
        <dbReference type="Proteomes" id="UP000515123"/>
    </source>
</evidence>
<dbReference type="InterPro" id="IPR044867">
    <property type="entry name" value="DEUBAD_dom"/>
</dbReference>
<reference evidence="6" key="2">
    <citation type="submission" date="2025-08" db="UniProtKB">
        <authorList>
            <consortium name="RefSeq"/>
        </authorList>
    </citation>
    <scope>IDENTIFICATION</scope>
    <source>
        <tissue evidence="6">Leaf</tissue>
    </source>
</reference>
<dbReference type="PANTHER" id="PTHR13052:SF3">
    <property type="entry name" value="NUCLEAR FACTOR RELATED TO KAPPA-B-BINDING PROTEIN"/>
    <property type="match status" value="1"/>
</dbReference>
<feature type="compositionally biased region" description="Basic residues" evidence="3">
    <location>
        <begin position="1"/>
        <end position="10"/>
    </location>
</feature>
<evidence type="ECO:0000259" key="4">
    <source>
        <dbReference type="PROSITE" id="PS51916"/>
    </source>
</evidence>
<dbReference type="AlphaFoldDB" id="A0A6P5EIH3"/>
<evidence type="ECO:0000256" key="1">
    <source>
        <dbReference type="ARBA" id="ARBA00004123"/>
    </source>
</evidence>
<proteinExistence type="predicted"/>
<organism evidence="5 6">
    <name type="scientific">Ananas comosus</name>
    <name type="common">Pineapple</name>
    <name type="synonym">Ananas ananas</name>
    <dbReference type="NCBI Taxonomy" id="4615"/>
    <lineage>
        <taxon>Eukaryota</taxon>
        <taxon>Viridiplantae</taxon>
        <taxon>Streptophyta</taxon>
        <taxon>Embryophyta</taxon>
        <taxon>Tracheophyta</taxon>
        <taxon>Spermatophyta</taxon>
        <taxon>Magnoliopsida</taxon>
        <taxon>Liliopsida</taxon>
        <taxon>Poales</taxon>
        <taxon>Bromeliaceae</taxon>
        <taxon>Bromelioideae</taxon>
        <taxon>Ananas</taxon>
    </lineage>
</organism>
<dbReference type="Gramene" id="Aco000822.1.mrna1">
    <property type="protein sequence ID" value="Aco000822.1.mrna1.cds1"/>
    <property type="gene ID" value="Aco000822.1.path1"/>
</dbReference>
<sequence length="523" mass="59213">MGIRKIRPRGPGRDNYAQKGTQNRQFDELSEEGIIFTQNFPCYDSDECELAEVGCENVMFGGQICNVPYDLYNLPNLKEILSLETWNTCLTEEDRFSLAAYLPDMDQETFCLTMKELLNGDSLFFGNPTEKFFNCLRGGYYSPHVTQMREALTFLQRQGYFYCLKSYHEDLVKKFVEMNKLWSNCLPSTSIDERIQIWNKTMNQKPTALVDLNAVPIEEDVSNFILSKRTKDMDGVVCAHNSAASFNGTAVSASNRAKGLLKRKPIETGSWKNQILQPVTMEPWEQCKRLPKGVLKIKPKAEILGEESVRVMHTPPQQFISLPGKLDFSENYPYVNQIDRDGNTYRDRSAKSSQSFQKKVKIMRLDGTAEISRELLHSKLNQKSSTYSNEAGQTEECPREKNFLQNFADLGCLPYNKGSEDSKLFTCSNVGANEHSKLTDFSSRGGPKHRDHGSDGFPLSPVDSEGLMFPITYKRKKPYRKLNSLGPIKKPSMAAGVESSIVPTSTSNTKAKTIRIKFKGLLN</sequence>
<evidence type="ECO:0000313" key="6">
    <source>
        <dbReference type="RefSeq" id="XP_020083197.1"/>
    </source>
</evidence>
<dbReference type="CDD" id="cd21865">
    <property type="entry name" value="DEUBAD_NFRKB"/>
    <property type="match status" value="1"/>
</dbReference>
<feature type="region of interest" description="Disordered" evidence="3">
    <location>
        <begin position="439"/>
        <end position="461"/>
    </location>
</feature>
<keyword evidence="2" id="KW-0539">Nucleus</keyword>
<dbReference type="InterPro" id="IPR024867">
    <property type="entry name" value="NFRKB"/>
</dbReference>
<dbReference type="GO" id="GO:0031011">
    <property type="term" value="C:Ino80 complex"/>
    <property type="evidence" value="ECO:0007669"/>
    <property type="project" value="InterPro"/>
</dbReference>
<dbReference type="Proteomes" id="UP000515123">
    <property type="component" value="Linkage group 2"/>
</dbReference>
<dbReference type="RefSeq" id="XP_020083197.1">
    <property type="nucleotide sequence ID" value="XM_020227608.1"/>
</dbReference>
<dbReference type="GeneID" id="109706665"/>
<dbReference type="PROSITE" id="PS51916">
    <property type="entry name" value="DEUBAD"/>
    <property type="match status" value="1"/>
</dbReference>
<name>A0A6P5EIH3_ANACO</name>
<evidence type="ECO:0000256" key="2">
    <source>
        <dbReference type="ARBA" id="ARBA00023242"/>
    </source>
</evidence>
<gene>
    <name evidence="6" type="primary">LOC109706665</name>
</gene>
<protein>
    <submittedName>
        <fullName evidence="6">Uncharacterized protein LOC109706665</fullName>
    </submittedName>
</protein>
<dbReference type="OrthoDB" id="1938996at2759"/>
<dbReference type="PANTHER" id="PTHR13052">
    <property type="entry name" value="NFRKB-RELATED"/>
    <property type="match status" value="1"/>
</dbReference>
<comment type="subcellular location">
    <subcellularLocation>
        <location evidence="1">Nucleus</location>
    </subcellularLocation>
</comment>
<evidence type="ECO:0000256" key="3">
    <source>
        <dbReference type="SAM" id="MobiDB-lite"/>
    </source>
</evidence>
<feature type="region of interest" description="Disordered" evidence="3">
    <location>
        <begin position="1"/>
        <end position="23"/>
    </location>
</feature>
<reference evidence="5" key="1">
    <citation type="journal article" date="2015" name="Nat. Genet.">
        <title>The pineapple genome and the evolution of CAM photosynthesis.</title>
        <authorList>
            <person name="Ming R."/>
            <person name="VanBuren R."/>
            <person name="Wai C.M."/>
            <person name="Tang H."/>
            <person name="Schatz M.C."/>
            <person name="Bowers J.E."/>
            <person name="Lyons E."/>
            <person name="Wang M.L."/>
            <person name="Chen J."/>
            <person name="Biggers E."/>
            <person name="Zhang J."/>
            <person name="Huang L."/>
            <person name="Zhang L."/>
            <person name="Miao W."/>
            <person name="Zhang J."/>
            <person name="Ye Z."/>
            <person name="Miao C."/>
            <person name="Lin Z."/>
            <person name="Wang H."/>
            <person name="Zhou H."/>
            <person name="Yim W.C."/>
            <person name="Priest H.D."/>
            <person name="Zheng C."/>
            <person name="Woodhouse M."/>
            <person name="Edger P.P."/>
            <person name="Guyot R."/>
            <person name="Guo H.B."/>
            <person name="Guo H."/>
            <person name="Zheng G."/>
            <person name="Singh R."/>
            <person name="Sharma A."/>
            <person name="Min X."/>
            <person name="Zheng Y."/>
            <person name="Lee H."/>
            <person name="Gurtowski J."/>
            <person name="Sedlazeck F.J."/>
            <person name="Harkess A."/>
            <person name="McKain M.R."/>
            <person name="Liao Z."/>
            <person name="Fang J."/>
            <person name="Liu J."/>
            <person name="Zhang X."/>
            <person name="Zhang Q."/>
            <person name="Hu W."/>
            <person name="Qin Y."/>
            <person name="Wang K."/>
            <person name="Chen L.Y."/>
            <person name="Shirley N."/>
            <person name="Lin Y.R."/>
            <person name="Liu L.Y."/>
            <person name="Hernandez A.G."/>
            <person name="Wright C.L."/>
            <person name="Bulone V."/>
            <person name="Tuskan G.A."/>
            <person name="Heath K."/>
            <person name="Zee F."/>
            <person name="Moore P.H."/>
            <person name="Sunkar R."/>
            <person name="Leebens-Mack J.H."/>
            <person name="Mockler T."/>
            <person name="Bennetzen J.L."/>
            <person name="Freeling M."/>
            <person name="Sankoff D."/>
            <person name="Paterson A.H."/>
            <person name="Zhu X."/>
            <person name="Yang X."/>
            <person name="Smith J.A."/>
            <person name="Cushman J.C."/>
            <person name="Paull R.E."/>
            <person name="Yu Q."/>
        </authorList>
    </citation>
    <scope>NUCLEOTIDE SEQUENCE [LARGE SCALE GENOMIC DNA]</scope>
    <source>
        <strain evidence="5">cv. F153</strain>
    </source>
</reference>